<sequence length="97" mass="10849">MTVTILGEGNAALMALESAAPGKRIRKPSLLYEGFESPTVAAGPLNCHFQSIFNPLKPILTAIFAPHFHFSRNFQFFVFLTNFFPTFPEFWAKAMPP</sequence>
<dbReference type="Proteomes" id="UP000694413">
    <property type="component" value="Unassembled WGS sequence"/>
</dbReference>
<accession>A0A8D2QAX7</accession>
<organism evidence="1 2">
    <name type="scientific">Zonotrichia albicollis</name>
    <name type="common">White-throated sparrow</name>
    <name type="synonym">Fringilla albicollis</name>
    <dbReference type="NCBI Taxonomy" id="44394"/>
    <lineage>
        <taxon>Eukaryota</taxon>
        <taxon>Metazoa</taxon>
        <taxon>Chordata</taxon>
        <taxon>Craniata</taxon>
        <taxon>Vertebrata</taxon>
        <taxon>Euteleostomi</taxon>
        <taxon>Archelosauria</taxon>
        <taxon>Archosauria</taxon>
        <taxon>Dinosauria</taxon>
        <taxon>Saurischia</taxon>
        <taxon>Theropoda</taxon>
        <taxon>Coelurosauria</taxon>
        <taxon>Aves</taxon>
        <taxon>Neognathae</taxon>
        <taxon>Neoaves</taxon>
        <taxon>Telluraves</taxon>
        <taxon>Australaves</taxon>
        <taxon>Passeriformes</taxon>
        <taxon>Passerellidae</taxon>
        <taxon>Zonotrichia</taxon>
    </lineage>
</organism>
<evidence type="ECO:0000313" key="1">
    <source>
        <dbReference type="Ensembl" id="ENSZALP00000002514.1"/>
    </source>
</evidence>
<name>A0A8D2QAX7_ZONAL</name>
<evidence type="ECO:0000313" key="2">
    <source>
        <dbReference type="Proteomes" id="UP000694413"/>
    </source>
</evidence>
<protein>
    <submittedName>
        <fullName evidence="1">Uncharacterized protein</fullName>
    </submittedName>
</protein>
<keyword evidence="2" id="KW-1185">Reference proteome</keyword>
<proteinExistence type="predicted"/>
<dbReference type="Ensembl" id="ENSZALT00000004195.1">
    <property type="protein sequence ID" value="ENSZALP00000002514.1"/>
    <property type="gene ID" value="ENSZALG00000002658.1"/>
</dbReference>
<reference evidence="1" key="2">
    <citation type="submission" date="2025-09" db="UniProtKB">
        <authorList>
            <consortium name="Ensembl"/>
        </authorList>
    </citation>
    <scope>IDENTIFICATION</scope>
</reference>
<dbReference type="AlphaFoldDB" id="A0A8D2QAX7"/>
<reference evidence="1" key="1">
    <citation type="submission" date="2025-08" db="UniProtKB">
        <authorList>
            <consortium name="Ensembl"/>
        </authorList>
    </citation>
    <scope>IDENTIFICATION</scope>
</reference>